<feature type="transmembrane region" description="Helical" evidence="2">
    <location>
        <begin position="64"/>
        <end position="83"/>
    </location>
</feature>
<proteinExistence type="predicted"/>
<accession>A0A0M3IBS4</accession>
<evidence type="ECO:0000256" key="1">
    <source>
        <dbReference type="SAM" id="MobiDB-lite"/>
    </source>
</evidence>
<keyword evidence="2" id="KW-0812">Transmembrane</keyword>
<evidence type="ECO:0000313" key="3">
    <source>
        <dbReference type="Proteomes" id="UP000036681"/>
    </source>
</evidence>
<dbReference type="AlphaFoldDB" id="A0A0M3IBS4"/>
<keyword evidence="2" id="KW-1133">Transmembrane helix</keyword>
<name>A0A0M3IBS4_ASCLU</name>
<feature type="compositionally biased region" description="Polar residues" evidence="1">
    <location>
        <begin position="23"/>
        <end position="36"/>
    </location>
</feature>
<feature type="region of interest" description="Disordered" evidence="1">
    <location>
        <begin position="1"/>
        <end position="36"/>
    </location>
</feature>
<dbReference type="WBParaSite" id="ALUE_0001521701-mRNA-1">
    <property type="protein sequence ID" value="ALUE_0001521701-mRNA-1"/>
    <property type="gene ID" value="ALUE_0001521701"/>
</dbReference>
<evidence type="ECO:0000256" key="2">
    <source>
        <dbReference type="SAM" id="Phobius"/>
    </source>
</evidence>
<dbReference type="Proteomes" id="UP000036681">
    <property type="component" value="Unplaced"/>
</dbReference>
<protein>
    <submittedName>
        <fullName evidence="4">Ovule protein</fullName>
    </submittedName>
</protein>
<evidence type="ECO:0000313" key="4">
    <source>
        <dbReference type="WBParaSite" id="ALUE_0001521701-mRNA-1"/>
    </source>
</evidence>
<sequence length="84" mass="9629">MRTSIVSESKARKRKRGRCGSAQRLSLSLPPQRSDGNSIETHTYIHIYTLTSCVSLLRWCSVNLLQLCICVFLCVYLFLRAIYC</sequence>
<keyword evidence="2" id="KW-0472">Membrane</keyword>
<organism evidence="3 4">
    <name type="scientific">Ascaris lumbricoides</name>
    <name type="common">Giant roundworm</name>
    <dbReference type="NCBI Taxonomy" id="6252"/>
    <lineage>
        <taxon>Eukaryota</taxon>
        <taxon>Metazoa</taxon>
        <taxon>Ecdysozoa</taxon>
        <taxon>Nematoda</taxon>
        <taxon>Chromadorea</taxon>
        <taxon>Rhabditida</taxon>
        <taxon>Spirurina</taxon>
        <taxon>Ascaridomorpha</taxon>
        <taxon>Ascaridoidea</taxon>
        <taxon>Ascarididae</taxon>
        <taxon>Ascaris</taxon>
    </lineage>
</organism>
<reference evidence="4" key="1">
    <citation type="submission" date="2017-02" db="UniProtKB">
        <authorList>
            <consortium name="WormBaseParasite"/>
        </authorList>
    </citation>
    <scope>IDENTIFICATION</scope>
</reference>
<keyword evidence="3" id="KW-1185">Reference proteome</keyword>